<dbReference type="SMART" id="SM00786">
    <property type="entry name" value="SHR3_chaperone"/>
    <property type="match status" value="1"/>
</dbReference>
<dbReference type="Gene3D" id="3.90.1410.10">
    <property type="entry name" value="set domain protein methyltransferase, domain 1"/>
    <property type="match status" value="1"/>
</dbReference>
<keyword evidence="5" id="KW-0812">Transmembrane</keyword>
<proteinExistence type="predicted"/>
<evidence type="ECO:0000256" key="1">
    <source>
        <dbReference type="ARBA" id="ARBA00022603"/>
    </source>
</evidence>
<keyword evidence="3" id="KW-0949">S-adenosyl-L-methionine</keyword>
<dbReference type="EMBL" id="KQ474076">
    <property type="protein sequence ID" value="KPV76192.1"/>
    <property type="molecule type" value="Genomic_DNA"/>
</dbReference>
<evidence type="ECO:0000256" key="2">
    <source>
        <dbReference type="ARBA" id="ARBA00022679"/>
    </source>
</evidence>
<keyword evidence="1" id="KW-0489">Methyltransferase</keyword>
<feature type="domain" description="SET" evidence="6">
    <location>
        <begin position="332"/>
        <end position="454"/>
    </location>
</feature>
<reference evidence="7 8" key="1">
    <citation type="journal article" date="2015" name="Front. Microbiol.">
        <title>Genome sequence of the plant growth promoting endophytic yeast Rhodotorula graminis WP1.</title>
        <authorList>
            <person name="Firrincieli A."/>
            <person name="Otillar R."/>
            <person name="Salamov A."/>
            <person name="Schmutz J."/>
            <person name="Khan Z."/>
            <person name="Redman R.S."/>
            <person name="Fleck N.D."/>
            <person name="Lindquist E."/>
            <person name="Grigoriev I.V."/>
            <person name="Doty S.L."/>
        </authorList>
    </citation>
    <scope>NUCLEOTIDE SEQUENCE [LARGE SCALE GENOMIC DNA]</scope>
    <source>
        <strain evidence="7 8">WP1</strain>
    </source>
</reference>
<keyword evidence="5" id="KW-1133">Transmembrane helix</keyword>
<dbReference type="InterPro" id="IPR013248">
    <property type="entry name" value="Psh3/Shr3"/>
</dbReference>
<dbReference type="InterPro" id="IPR001214">
    <property type="entry name" value="SET_dom"/>
</dbReference>
<keyword evidence="2" id="KW-0808">Transferase</keyword>
<gene>
    <name evidence="7" type="ORF">RHOBADRAFT_52233</name>
</gene>
<dbReference type="GO" id="GO:0005634">
    <property type="term" value="C:nucleus"/>
    <property type="evidence" value="ECO:0007669"/>
    <property type="project" value="TreeGrafter"/>
</dbReference>
<dbReference type="AlphaFoldDB" id="A0A194S6H0"/>
<dbReference type="Gene3D" id="3.90.1420.10">
    <property type="entry name" value="Rubisco LSMT, substrate-binding domain"/>
    <property type="match status" value="1"/>
</dbReference>
<dbReference type="OrthoDB" id="42889at2759"/>
<accession>A0A194S6H0</accession>
<dbReference type="RefSeq" id="XP_018272241.1">
    <property type="nucleotide sequence ID" value="XM_018416237.1"/>
</dbReference>
<dbReference type="PANTHER" id="PTHR13271">
    <property type="entry name" value="UNCHARACTERIZED PUTATIVE METHYLTRANSFERASE"/>
    <property type="match status" value="1"/>
</dbReference>
<keyword evidence="8" id="KW-1185">Reference proteome</keyword>
<dbReference type="InterPro" id="IPR050600">
    <property type="entry name" value="SETD3_SETD6_MTase"/>
</dbReference>
<dbReference type="SUPFAM" id="SSF82199">
    <property type="entry name" value="SET domain"/>
    <property type="match status" value="1"/>
</dbReference>
<evidence type="ECO:0000256" key="4">
    <source>
        <dbReference type="SAM" id="MobiDB-lite"/>
    </source>
</evidence>
<feature type="transmembrane region" description="Helical" evidence="5">
    <location>
        <begin position="12"/>
        <end position="30"/>
    </location>
</feature>
<dbReference type="GO" id="GO:0016279">
    <property type="term" value="F:protein-lysine N-methyltransferase activity"/>
    <property type="evidence" value="ECO:0007669"/>
    <property type="project" value="TreeGrafter"/>
</dbReference>
<evidence type="ECO:0000256" key="5">
    <source>
        <dbReference type="SAM" id="Phobius"/>
    </source>
</evidence>
<dbReference type="Pfam" id="PF08229">
    <property type="entry name" value="SHR3_chaperone"/>
    <property type="match status" value="1"/>
</dbReference>
<dbReference type="GeneID" id="28976685"/>
<feature type="transmembrane region" description="Helical" evidence="5">
    <location>
        <begin position="62"/>
        <end position="84"/>
    </location>
</feature>
<feature type="compositionally biased region" description="Acidic residues" evidence="4">
    <location>
        <begin position="637"/>
        <end position="659"/>
    </location>
</feature>
<dbReference type="InterPro" id="IPR036464">
    <property type="entry name" value="Rubisco_LSMT_subst-bd_sf"/>
</dbReference>
<dbReference type="GO" id="GO:0032259">
    <property type="term" value="P:methylation"/>
    <property type="evidence" value="ECO:0007669"/>
    <property type="project" value="UniProtKB-KW"/>
</dbReference>
<feature type="region of interest" description="Disordered" evidence="4">
    <location>
        <begin position="633"/>
        <end position="659"/>
    </location>
</feature>
<dbReference type="PROSITE" id="PS50280">
    <property type="entry name" value="SET"/>
    <property type="match status" value="1"/>
</dbReference>
<dbReference type="Proteomes" id="UP000053890">
    <property type="component" value="Unassembled WGS sequence"/>
</dbReference>
<dbReference type="STRING" id="578459.A0A194S6H0"/>
<dbReference type="InterPro" id="IPR046341">
    <property type="entry name" value="SET_dom_sf"/>
</dbReference>
<evidence type="ECO:0000256" key="3">
    <source>
        <dbReference type="ARBA" id="ARBA00022691"/>
    </source>
</evidence>
<name>A0A194S6H0_RHOGW</name>
<feature type="transmembrane region" description="Helical" evidence="5">
    <location>
        <begin position="96"/>
        <end position="118"/>
    </location>
</feature>
<evidence type="ECO:0000259" key="6">
    <source>
        <dbReference type="PROSITE" id="PS50280"/>
    </source>
</evidence>
<keyword evidence="5" id="KW-0472">Membrane</keyword>
<sequence>MTVPVPLLLSKVVVVGTGLLLGAFYVHWLADHPLIWQGPAPPDHAVANALRYYSQFYHSPPYYAGTLTAVAVTTILATIVKLVLSPVEGLLFDGATLTLLLSALTVYTSNVLAALRFLPLDALPPSSFFPSVDPATTLARVKGVAGGSLGPVRLVEALQSVAASHMIIAVSLTGVLAIQGAQGWAERPSSTAHPVPAPAPAPEARKVTDTARYEMSATATSTTPLGDYLARSGGLFHPALVSKQDAYGTSIFNGPDALKAGAEIVKCPFALAPNHELMALYLCLHVLDPSVVRAIPDLDLAHQVYVDHLPTSESMRTTLYFSPAERELLRGSNLYGATDEREQGWRQEWDEVRGWIADDAVREGLSWDKWLWACTILSSRAFPSSLIDGDKANSTPVLFPGIDMLNHRPTAKVTWSSDVHAEVASSDGEGDKGSLTIVLDEDVPAGEQVFNTYGAKSNEELLLGYGFVLPSNPADFHALKLAIPPSCSPSLFDLVDSLKLDNLRHFVPRSGELPPELLAQMRLLVAQPDELDEVKARAAAAAGGGTHAWNEVAGFLSWENELDVLASLEGMLESKLHALRQGAAGASAEGVRPEVAHMVEVYRQGQIDILEAAIRYREQLFEATVAKAEEAGVSLAFEDDDEMEDEEEGGESEEEFADE</sequence>
<dbReference type="PANTHER" id="PTHR13271:SF147">
    <property type="entry name" value="PROTEIN-LYSINE N-METHYLTRANSFERASE EFM1-RELATED"/>
    <property type="match status" value="1"/>
</dbReference>
<organism evidence="7 8">
    <name type="scientific">Rhodotorula graminis (strain WP1)</name>
    <dbReference type="NCBI Taxonomy" id="578459"/>
    <lineage>
        <taxon>Eukaryota</taxon>
        <taxon>Fungi</taxon>
        <taxon>Dikarya</taxon>
        <taxon>Basidiomycota</taxon>
        <taxon>Pucciniomycotina</taxon>
        <taxon>Microbotryomycetes</taxon>
        <taxon>Sporidiobolales</taxon>
        <taxon>Sporidiobolaceae</taxon>
        <taxon>Rhodotorula</taxon>
    </lineage>
</organism>
<dbReference type="SUPFAM" id="SSF81822">
    <property type="entry name" value="RuBisCo LSMT C-terminal, substrate-binding domain"/>
    <property type="match status" value="1"/>
</dbReference>
<protein>
    <recommendedName>
        <fullName evidence="6">SET domain-containing protein</fullName>
    </recommendedName>
</protein>
<evidence type="ECO:0000313" key="8">
    <source>
        <dbReference type="Proteomes" id="UP000053890"/>
    </source>
</evidence>
<evidence type="ECO:0000313" key="7">
    <source>
        <dbReference type="EMBL" id="KPV76192.1"/>
    </source>
</evidence>